<evidence type="ECO:0000313" key="3">
    <source>
        <dbReference type="Proteomes" id="UP001161691"/>
    </source>
</evidence>
<protein>
    <submittedName>
        <fullName evidence="2">SIS domain-containing protein</fullName>
    </submittedName>
</protein>
<dbReference type="PANTHER" id="PTHR30390">
    <property type="entry name" value="SEDOHEPTULOSE 7-PHOSPHATE ISOMERASE / DNAA INITIATOR-ASSOCIATING FACTOR FOR REPLICATION INITIATION"/>
    <property type="match status" value="1"/>
</dbReference>
<dbReference type="SUPFAM" id="SSF53697">
    <property type="entry name" value="SIS domain"/>
    <property type="match status" value="1"/>
</dbReference>
<feature type="domain" description="SIS" evidence="1">
    <location>
        <begin position="1"/>
        <end position="103"/>
    </location>
</feature>
<evidence type="ECO:0000259" key="1">
    <source>
        <dbReference type="PROSITE" id="PS51464"/>
    </source>
</evidence>
<evidence type="ECO:0000313" key="2">
    <source>
        <dbReference type="EMBL" id="MDI4647116.1"/>
    </source>
</evidence>
<gene>
    <name evidence="2" type="ORF">KB449_19225</name>
</gene>
<dbReference type="PANTHER" id="PTHR30390:SF8">
    <property type="entry name" value="SUGAR ISOMERASE (SIS)"/>
    <property type="match status" value="1"/>
</dbReference>
<organism evidence="2 3">
    <name type="scientific">Cohnella hashimotonis</name>
    <dbReference type="NCBI Taxonomy" id="2826895"/>
    <lineage>
        <taxon>Bacteria</taxon>
        <taxon>Bacillati</taxon>
        <taxon>Bacillota</taxon>
        <taxon>Bacilli</taxon>
        <taxon>Bacillales</taxon>
        <taxon>Paenibacillaceae</taxon>
        <taxon>Cohnella</taxon>
    </lineage>
</organism>
<dbReference type="PROSITE" id="PS51464">
    <property type="entry name" value="SIS"/>
    <property type="match status" value="1"/>
</dbReference>
<dbReference type="InterPro" id="IPR001347">
    <property type="entry name" value="SIS_dom"/>
</dbReference>
<dbReference type="EMBL" id="JAGRPV010000001">
    <property type="protein sequence ID" value="MDI4647116.1"/>
    <property type="molecule type" value="Genomic_DNA"/>
</dbReference>
<dbReference type="RefSeq" id="WP_282909915.1">
    <property type="nucleotide sequence ID" value="NZ_JAGRPV010000001.1"/>
</dbReference>
<dbReference type="Proteomes" id="UP001161691">
    <property type="component" value="Unassembled WGS sequence"/>
</dbReference>
<keyword evidence="3" id="KW-1185">Reference proteome</keyword>
<dbReference type="InterPro" id="IPR050099">
    <property type="entry name" value="SIS_GmhA/DiaA_subfam"/>
</dbReference>
<reference evidence="2" key="1">
    <citation type="submission" date="2023-04" db="EMBL/GenBank/DDBJ databases">
        <title>Comparative genomic analysis of Cohnella hashimotonis sp. nov., isolated from the International Space Station.</title>
        <authorList>
            <person name="Venkateswaran K."/>
            <person name="Simpson A."/>
        </authorList>
    </citation>
    <scope>NUCLEOTIDE SEQUENCE</scope>
    <source>
        <strain evidence="2">F6_2S_P_1</strain>
    </source>
</reference>
<comment type="caution">
    <text evidence="2">The sequence shown here is derived from an EMBL/GenBank/DDBJ whole genome shotgun (WGS) entry which is preliminary data.</text>
</comment>
<proteinExistence type="predicted"/>
<dbReference type="InterPro" id="IPR046348">
    <property type="entry name" value="SIS_dom_sf"/>
</dbReference>
<dbReference type="Pfam" id="PF13580">
    <property type="entry name" value="SIS_2"/>
    <property type="match status" value="1"/>
</dbReference>
<name>A0ABT6TKM1_9BACL</name>
<sequence>MTEGVYLADRLQGALSAVSFAGHAALISAISNNDAPDKIFAQQVYGLAKPGDVLLAISTSGHPLNVIRAVQVAYALGASSIGLTGGEGGRLAELYSGAFLNYG</sequence>
<accession>A0ABT6TKM1</accession>
<dbReference type="Gene3D" id="3.40.50.10490">
    <property type="entry name" value="Glucose-6-phosphate isomerase like protein, domain 1"/>
    <property type="match status" value="1"/>
</dbReference>